<organism evidence="3 4">
    <name type="scientific">Nakamurella flavida</name>
    <dbReference type="NCBI Taxonomy" id="363630"/>
    <lineage>
        <taxon>Bacteria</taxon>
        <taxon>Bacillati</taxon>
        <taxon>Actinomycetota</taxon>
        <taxon>Actinomycetes</taxon>
        <taxon>Nakamurellales</taxon>
        <taxon>Nakamurellaceae</taxon>
        <taxon>Nakamurella</taxon>
    </lineage>
</organism>
<feature type="transmembrane region" description="Helical" evidence="2">
    <location>
        <begin position="166"/>
        <end position="185"/>
    </location>
</feature>
<dbReference type="RefSeq" id="WP_205256466.1">
    <property type="nucleotide sequence ID" value="NZ_BAAAPV010000001.1"/>
</dbReference>
<feature type="region of interest" description="Disordered" evidence="1">
    <location>
        <begin position="1"/>
        <end position="44"/>
    </location>
</feature>
<keyword evidence="2" id="KW-0812">Transmembrane</keyword>
<feature type="transmembrane region" description="Helical" evidence="2">
    <location>
        <begin position="139"/>
        <end position="160"/>
    </location>
</feature>
<dbReference type="AlphaFoldDB" id="A0A938YNK5"/>
<dbReference type="Proteomes" id="UP000663801">
    <property type="component" value="Unassembled WGS sequence"/>
</dbReference>
<keyword evidence="2" id="KW-1133">Transmembrane helix</keyword>
<evidence type="ECO:0000256" key="1">
    <source>
        <dbReference type="SAM" id="MobiDB-lite"/>
    </source>
</evidence>
<dbReference type="InterPro" id="IPR046291">
    <property type="entry name" value="DUF6328"/>
</dbReference>
<sequence>MSTDSTPGPAAPQHDDEPRPHPAAGAPSVPAASPAPTPGAVPYVRNETTGQQLDRNYTELLQELRVAQNGVQILFAFLLTLVFQARFAAVTDLQRGVYLATLLSSAAAVVCFIAPVSAHRLMFRKQVKDELVRFTGRCAIAGLCLLAVSILGALLLIVGIAAGRLAAGLAVGGATVLMLVLWWVLPSRVRARTSPPS</sequence>
<proteinExistence type="predicted"/>
<feature type="transmembrane region" description="Helical" evidence="2">
    <location>
        <begin position="71"/>
        <end position="90"/>
    </location>
</feature>
<dbReference type="Pfam" id="PF19853">
    <property type="entry name" value="DUF6328"/>
    <property type="match status" value="1"/>
</dbReference>
<accession>A0A938YNK5</accession>
<feature type="compositionally biased region" description="Low complexity" evidence="1">
    <location>
        <begin position="22"/>
        <end position="32"/>
    </location>
</feature>
<comment type="caution">
    <text evidence="3">The sequence shown here is derived from an EMBL/GenBank/DDBJ whole genome shotgun (WGS) entry which is preliminary data.</text>
</comment>
<gene>
    <name evidence="3" type="ORF">JL107_07845</name>
</gene>
<dbReference type="EMBL" id="JAERWL010000007">
    <property type="protein sequence ID" value="MBM9476348.1"/>
    <property type="molecule type" value="Genomic_DNA"/>
</dbReference>
<evidence type="ECO:0000313" key="4">
    <source>
        <dbReference type="Proteomes" id="UP000663801"/>
    </source>
</evidence>
<protein>
    <submittedName>
        <fullName evidence="3">Sodium:proton antiporter</fullName>
    </submittedName>
</protein>
<keyword evidence="4" id="KW-1185">Reference proteome</keyword>
<evidence type="ECO:0000256" key="2">
    <source>
        <dbReference type="SAM" id="Phobius"/>
    </source>
</evidence>
<evidence type="ECO:0000313" key="3">
    <source>
        <dbReference type="EMBL" id="MBM9476348.1"/>
    </source>
</evidence>
<feature type="transmembrane region" description="Helical" evidence="2">
    <location>
        <begin position="96"/>
        <end position="118"/>
    </location>
</feature>
<keyword evidence="2" id="KW-0472">Membrane</keyword>
<reference evidence="3" key="1">
    <citation type="submission" date="2021-01" db="EMBL/GenBank/DDBJ databases">
        <title>KCTC 19127 draft genome.</title>
        <authorList>
            <person name="An D."/>
        </authorList>
    </citation>
    <scope>NUCLEOTIDE SEQUENCE</scope>
    <source>
        <strain evidence="3">KCTC 19127</strain>
    </source>
</reference>
<name>A0A938YNK5_9ACTN</name>